<dbReference type="Pfam" id="PF00059">
    <property type="entry name" value="Lectin_C"/>
    <property type="match status" value="2"/>
</dbReference>
<feature type="domain" description="C-type lectin" evidence="2">
    <location>
        <begin position="1"/>
        <end position="60"/>
    </location>
</feature>
<dbReference type="Proteomes" id="UP000677054">
    <property type="component" value="Unassembled WGS sequence"/>
</dbReference>
<protein>
    <recommendedName>
        <fullName evidence="2">C-type lectin domain-containing protein</fullName>
    </recommendedName>
</protein>
<evidence type="ECO:0000313" key="3">
    <source>
        <dbReference type="EMBL" id="CAD7252527.1"/>
    </source>
</evidence>
<dbReference type="InterPro" id="IPR050111">
    <property type="entry name" value="C-type_lectin/snaclec_domain"/>
</dbReference>
<evidence type="ECO:0000259" key="2">
    <source>
        <dbReference type="PROSITE" id="PS50041"/>
    </source>
</evidence>
<accession>A0A7R9AE36</accession>
<evidence type="ECO:0000313" key="4">
    <source>
        <dbReference type="Proteomes" id="UP000677054"/>
    </source>
</evidence>
<gene>
    <name evidence="3" type="ORF">DSTB1V02_LOCUS12285</name>
</gene>
<organism evidence="3">
    <name type="scientific">Darwinula stevensoni</name>
    <dbReference type="NCBI Taxonomy" id="69355"/>
    <lineage>
        <taxon>Eukaryota</taxon>
        <taxon>Metazoa</taxon>
        <taxon>Ecdysozoa</taxon>
        <taxon>Arthropoda</taxon>
        <taxon>Crustacea</taxon>
        <taxon>Oligostraca</taxon>
        <taxon>Ostracoda</taxon>
        <taxon>Podocopa</taxon>
        <taxon>Podocopida</taxon>
        <taxon>Darwinulocopina</taxon>
        <taxon>Darwinuloidea</taxon>
        <taxon>Darwinulidae</taxon>
        <taxon>Darwinula</taxon>
    </lineage>
</organism>
<dbReference type="AlphaFoldDB" id="A0A7R9AE36"/>
<dbReference type="PROSITE" id="PS00615">
    <property type="entry name" value="C_TYPE_LECTIN_1"/>
    <property type="match status" value="1"/>
</dbReference>
<keyword evidence="1" id="KW-1015">Disulfide bond</keyword>
<dbReference type="OrthoDB" id="6381385at2759"/>
<sequence length="338" mass="38813">MGGTWKWSDGTDLLETLWTPPAPGSLEAEREHCLAFMRKSTWDKGWFPRTCYISLPFVCQLPTGLNDSDIKDPEFPKEEKCDGELDEWYKYGDSCYYYASKFGDSGEIPENEVSWFHAVDACRGKGGDLVSFHGVDEVGFVVSVLTRYYRDDRMWAGLTGHGLAEDEYRWSDMTLVDFFYWSSGEPNDHEDQESCISFFPDNGYWNDDHCALPRGYVCEKCLGNCHPTEPPPPPLPDHCRPGWTFYEGRCYKLWTEKKTWGDARSTCRNESPYTDLVSIHSIEEDTLVASMSNTSEVIWLGLHKSLSAADNEWIWCDETIVNFTAWDSNKTRTTRNSV</sequence>
<dbReference type="SUPFAM" id="SSF56436">
    <property type="entry name" value="C-type lectin-like"/>
    <property type="match status" value="3"/>
</dbReference>
<evidence type="ECO:0000256" key="1">
    <source>
        <dbReference type="ARBA" id="ARBA00023157"/>
    </source>
</evidence>
<name>A0A7R9AE36_9CRUS</name>
<dbReference type="InterPro" id="IPR001304">
    <property type="entry name" value="C-type_lectin-like"/>
</dbReference>
<dbReference type="SMART" id="SM00034">
    <property type="entry name" value="CLECT"/>
    <property type="match status" value="2"/>
</dbReference>
<reference evidence="3" key="1">
    <citation type="submission" date="2020-11" db="EMBL/GenBank/DDBJ databases">
        <authorList>
            <person name="Tran Van P."/>
        </authorList>
    </citation>
    <scope>NUCLEOTIDE SEQUENCE</scope>
</reference>
<proteinExistence type="predicted"/>
<dbReference type="Gene3D" id="3.10.100.10">
    <property type="entry name" value="Mannose-Binding Protein A, subunit A"/>
    <property type="match status" value="3"/>
</dbReference>
<dbReference type="EMBL" id="LR904047">
    <property type="protein sequence ID" value="CAD7252527.1"/>
    <property type="molecule type" value="Genomic_DNA"/>
</dbReference>
<feature type="domain" description="C-type lectin" evidence="2">
    <location>
        <begin position="91"/>
        <end position="219"/>
    </location>
</feature>
<dbReference type="InterPro" id="IPR016187">
    <property type="entry name" value="CTDL_fold"/>
</dbReference>
<dbReference type="PROSITE" id="PS50041">
    <property type="entry name" value="C_TYPE_LECTIN_2"/>
    <property type="match status" value="3"/>
</dbReference>
<dbReference type="PANTHER" id="PTHR22803">
    <property type="entry name" value="MANNOSE, PHOSPHOLIPASE, LECTIN RECEPTOR RELATED"/>
    <property type="match status" value="1"/>
</dbReference>
<dbReference type="InterPro" id="IPR016186">
    <property type="entry name" value="C-type_lectin-like/link_sf"/>
</dbReference>
<dbReference type="CDD" id="cd00037">
    <property type="entry name" value="CLECT"/>
    <property type="match status" value="1"/>
</dbReference>
<keyword evidence="4" id="KW-1185">Reference proteome</keyword>
<feature type="non-terminal residue" evidence="3">
    <location>
        <position position="1"/>
    </location>
</feature>
<dbReference type="InterPro" id="IPR018378">
    <property type="entry name" value="C-type_lectin_CS"/>
</dbReference>
<feature type="domain" description="C-type lectin" evidence="2">
    <location>
        <begin position="246"/>
        <end position="338"/>
    </location>
</feature>
<dbReference type="EMBL" id="CAJPEV010004530">
    <property type="protein sequence ID" value="CAG0901943.1"/>
    <property type="molecule type" value="Genomic_DNA"/>
</dbReference>